<evidence type="ECO:0000256" key="3">
    <source>
        <dbReference type="ARBA" id="ARBA00022525"/>
    </source>
</evidence>
<name>A0A178V4K8_ARATH</name>
<keyword evidence="4 8" id="KW-0732">Signal</keyword>
<keyword evidence="7" id="KW-0443">Lipid metabolism</keyword>
<comment type="caution">
    <text evidence="9">The sequence shown here is derived from an EMBL/GenBank/DDBJ whole genome shotgun (WGS) entry which is preliminary data.</text>
</comment>
<evidence type="ECO:0000256" key="4">
    <source>
        <dbReference type="ARBA" id="ARBA00022729"/>
    </source>
</evidence>
<comment type="subcellular location">
    <subcellularLocation>
        <location evidence="1">Secreted</location>
    </subcellularLocation>
</comment>
<dbReference type="InterPro" id="IPR035669">
    <property type="entry name" value="SGNH_plant_lipase-like"/>
</dbReference>
<accession>A0A178V4K8</accession>
<keyword evidence="5" id="KW-0378">Hydrolase</keyword>
<keyword evidence="6" id="KW-0442">Lipid degradation</keyword>
<dbReference type="GO" id="GO:0016042">
    <property type="term" value="P:lipid catabolic process"/>
    <property type="evidence" value="ECO:0007669"/>
    <property type="project" value="UniProtKB-KW"/>
</dbReference>
<gene>
    <name evidence="9" type="ordered locus">AXX17_At4g19060</name>
</gene>
<dbReference type="GO" id="GO:0016788">
    <property type="term" value="F:hydrolase activity, acting on ester bonds"/>
    <property type="evidence" value="ECO:0007669"/>
    <property type="project" value="InterPro"/>
</dbReference>
<evidence type="ECO:0000256" key="7">
    <source>
        <dbReference type="ARBA" id="ARBA00023098"/>
    </source>
</evidence>
<comment type="similarity">
    <text evidence="2">Belongs to the 'GDSL' lipolytic enzyme family.</text>
</comment>
<dbReference type="PANTHER" id="PTHR45650">
    <property type="entry name" value="GDSL-LIKE LIPASE/ACYLHYDROLASE-RELATED"/>
    <property type="match status" value="1"/>
</dbReference>
<evidence type="ECO:0000256" key="1">
    <source>
        <dbReference type="ARBA" id="ARBA00004613"/>
    </source>
</evidence>
<dbReference type="Gene3D" id="3.40.50.1110">
    <property type="entry name" value="SGNH hydrolase"/>
    <property type="match status" value="1"/>
</dbReference>
<dbReference type="PANTHER" id="PTHR45650:SF4">
    <property type="entry name" value="GDSL-LIKE LIPASE_ACYLHYDROLASE FAMILY PROTEIN, EXPRESSED"/>
    <property type="match status" value="1"/>
</dbReference>
<evidence type="ECO:0000256" key="5">
    <source>
        <dbReference type="ARBA" id="ARBA00022801"/>
    </source>
</evidence>
<dbReference type="InterPro" id="IPR036514">
    <property type="entry name" value="SGNH_hydro_sf"/>
</dbReference>
<evidence type="ECO:0000313" key="10">
    <source>
        <dbReference type="Proteomes" id="UP000078284"/>
    </source>
</evidence>
<feature type="chain" id="PRO_5008094675" description="GDSL esterase/lipase At4g16230" evidence="8">
    <location>
        <begin position="25"/>
        <end position="462"/>
    </location>
</feature>
<reference evidence="10" key="1">
    <citation type="journal article" date="2016" name="Proc. Natl. Acad. Sci. U.S.A.">
        <title>Chromosome-level assembly of Arabidopsis thaliana Ler reveals the extent of translocation and inversion polymorphisms.</title>
        <authorList>
            <person name="Zapata L."/>
            <person name="Ding J."/>
            <person name="Willing E.M."/>
            <person name="Hartwig B."/>
            <person name="Bezdan D."/>
            <person name="Jiao W.B."/>
            <person name="Patel V."/>
            <person name="Velikkakam James G."/>
            <person name="Koornneef M."/>
            <person name="Ossowski S."/>
            <person name="Schneeberger K."/>
        </authorList>
    </citation>
    <scope>NUCLEOTIDE SEQUENCE [LARGE SCALE GENOMIC DNA]</scope>
    <source>
        <strain evidence="10">cv. Landsberg erecta</strain>
    </source>
</reference>
<dbReference type="AlphaFoldDB" id="A0A178V4K8"/>
<evidence type="ECO:0000256" key="2">
    <source>
        <dbReference type="ARBA" id="ARBA00008668"/>
    </source>
</evidence>
<evidence type="ECO:0000256" key="6">
    <source>
        <dbReference type="ARBA" id="ARBA00022963"/>
    </source>
</evidence>
<evidence type="ECO:0008006" key="11">
    <source>
        <dbReference type="Google" id="ProtNLM"/>
    </source>
</evidence>
<proteinExistence type="inferred from homology"/>
<dbReference type="CDD" id="cd01837">
    <property type="entry name" value="SGNH_plant_lipase_like"/>
    <property type="match status" value="1"/>
</dbReference>
<dbReference type="ExpressionAtlas" id="A0A178V4K8">
    <property type="expression patterns" value="baseline and differential"/>
</dbReference>
<dbReference type="InterPro" id="IPR051238">
    <property type="entry name" value="GDSL_esterase/lipase"/>
</dbReference>
<dbReference type="EMBL" id="LUHQ01000004">
    <property type="protein sequence ID" value="OAP01139.1"/>
    <property type="molecule type" value="Genomic_DNA"/>
</dbReference>
<dbReference type="GO" id="GO:0005576">
    <property type="term" value="C:extracellular region"/>
    <property type="evidence" value="ECO:0007669"/>
    <property type="project" value="UniProtKB-SubCell"/>
</dbReference>
<evidence type="ECO:0000313" key="9">
    <source>
        <dbReference type="EMBL" id="OAP01139.1"/>
    </source>
</evidence>
<dbReference type="InterPro" id="IPR001087">
    <property type="entry name" value="GDSL"/>
</dbReference>
<sequence>MSVLVVLCQVIVLSVLFFSEVCLAGKKIPANFVFGDSLVDAGNNNYLATLSKANYVPNGIDFGSPTGRFTNGRTIVDIVYQALGSDELTPPYLAPTTSGSLILNGVNYASGGSGILNSTGKLFGERINVDAQLDNFATTRQDIISWIGESEAAKLFRSAIFSVTTGSNDLINNYFTPVISTLQRKVVAPEVFVDTMISKFRLQLTRLYQLGARKIVVINIGPIGCIPFERESDPAAGNNCLAEPNEVAQMYNLKLKTLVEELNKNLQGSRFVYGDVFRIVDDIIQNYSSYGFESEKIPCCSLVGKVGGLIPCGPPSKVCMDRSKYVFWDPYHPTEAANIIIARRGGGGHGGGAGEDLAVVQEVRTTVEVPGEDLAVVRRWRCWGRFGGGGWDLAVVQEEVLVEDLAVVQEVEEAMVVVRWWCRWWSWRGFGGGAGGGGGHGGGAGGGFGGGAGGGGGHGGRF</sequence>
<dbReference type="Proteomes" id="UP000078284">
    <property type="component" value="Chromosome 4"/>
</dbReference>
<evidence type="ECO:0000256" key="8">
    <source>
        <dbReference type="SAM" id="SignalP"/>
    </source>
</evidence>
<keyword evidence="3" id="KW-0964">Secreted</keyword>
<dbReference type="Pfam" id="PF00657">
    <property type="entry name" value="Lipase_GDSL"/>
    <property type="match status" value="1"/>
</dbReference>
<organism evidence="9 10">
    <name type="scientific">Arabidopsis thaliana</name>
    <name type="common">Mouse-ear cress</name>
    <dbReference type="NCBI Taxonomy" id="3702"/>
    <lineage>
        <taxon>Eukaryota</taxon>
        <taxon>Viridiplantae</taxon>
        <taxon>Streptophyta</taxon>
        <taxon>Embryophyta</taxon>
        <taxon>Tracheophyta</taxon>
        <taxon>Spermatophyta</taxon>
        <taxon>Magnoliopsida</taxon>
        <taxon>eudicotyledons</taxon>
        <taxon>Gunneridae</taxon>
        <taxon>Pentapetalae</taxon>
        <taxon>rosids</taxon>
        <taxon>malvids</taxon>
        <taxon>Brassicales</taxon>
        <taxon>Brassicaceae</taxon>
        <taxon>Camelineae</taxon>
        <taxon>Arabidopsis</taxon>
    </lineage>
</organism>
<protein>
    <recommendedName>
        <fullName evidence="11">GDSL esterase/lipase At4g16230</fullName>
    </recommendedName>
</protein>
<feature type="signal peptide" evidence="8">
    <location>
        <begin position="1"/>
        <end position="24"/>
    </location>
</feature>
<dbReference type="SUPFAM" id="SSF52266">
    <property type="entry name" value="SGNH hydrolase"/>
    <property type="match status" value="1"/>
</dbReference>